<protein>
    <submittedName>
        <fullName evidence="2">Uncharacterized protein</fullName>
    </submittedName>
</protein>
<sequence>MPHFSADLLDAVLDGDPAELEALRALLGAGRGACTGCRPAPLLPARPATSGPVGIAPPRRQAAEPRATKRRPGPASGPRGRTGLRPPVPG</sequence>
<evidence type="ECO:0000313" key="3">
    <source>
        <dbReference type="Proteomes" id="UP000244755"/>
    </source>
</evidence>
<evidence type="ECO:0000313" key="2">
    <source>
        <dbReference type="EMBL" id="AWB20441.1"/>
    </source>
</evidence>
<feature type="compositionally biased region" description="Low complexity" evidence="1">
    <location>
        <begin position="73"/>
        <end position="83"/>
    </location>
</feature>
<feature type="region of interest" description="Disordered" evidence="1">
    <location>
        <begin position="43"/>
        <end position="90"/>
    </location>
</feature>
<reference evidence="2 3" key="1">
    <citation type="submission" date="2018-04" db="EMBL/GenBank/DDBJ databases">
        <title>Methylobacterium sp. PR1016A genome.</title>
        <authorList>
            <person name="Park W."/>
        </authorList>
    </citation>
    <scope>NUCLEOTIDE SEQUENCE [LARGE SCALE GENOMIC DNA]</scope>
    <source>
        <strain evidence="2 3">PR1016A</strain>
    </source>
</reference>
<dbReference type="Proteomes" id="UP000244755">
    <property type="component" value="Chromosome 1"/>
</dbReference>
<dbReference type="KEGG" id="mee:DA075_05390"/>
<evidence type="ECO:0000256" key="1">
    <source>
        <dbReference type="SAM" id="MobiDB-lite"/>
    </source>
</evidence>
<proteinExistence type="predicted"/>
<organism evidence="2 3">
    <name type="scientific">Methylobacterium currus</name>
    <dbReference type="NCBI Taxonomy" id="2051553"/>
    <lineage>
        <taxon>Bacteria</taxon>
        <taxon>Pseudomonadati</taxon>
        <taxon>Pseudomonadota</taxon>
        <taxon>Alphaproteobacteria</taxon>
        <taxon>Hyphomicrobiales</taxon>
        <taxon>Methylobacteriaceae</taxon>
        <taxon>Methylobacterium</taxon>
    </lineage>
</organism>
<dbReference type="RefSeq" id="WP_099952345.1">
    <property type="nucleotide sequence ID" value="NZ_CP028843.1"/>
</dbReference>
<keyword evidence="3" id="KW-1185">Reference proteome</keyword>
<gene>
    <name evidence="2" type="ORF">DA075_05390</name>
</gene>
<accession>A0A2R4WFX4</accession>
<dbReference type="AlphaFoldDB" id="A0A2R4WFX4"/>
<dbReference type="EMBL" id="CP028843">
    <property type="protein sequence ID" value="AWB20441.1"/>
    <property type="molecule type" value="Genomic_DNA"/>
</dbReference>
<name>A0A2R4WFX4_9HYPH</name>